<evidence type="ECO:0000256" key="1">
    <source>
        <dbReference type="SAM" id="MobiDB-lite"/>
    </source>
</evidence>
<feature type="region of interest" description="Disordered" evidence="1">
    <location>
        <begin position="261"/>
        <end position="281"/>
    </location>
</feature>
<evidence type="ECO:0008006" key="3">
    <source>
        <dbReference type="Google" id="ProtNLM"/>
    </source>
</evidence>
<proteinExistence type="predicted"/>
<protein>
    <recommendedName>
        <fullName evidence="3">Terminase small subunit</fullName>
    </recommendedName>
</protein>
<organism evidence="2">
    <name type="scientific">uncultured Elusimicrobia bacterium</name>
    <dbReference type="NCBI Taxonomy" id="699876"/>
    <lineage>
        <taxon>Bacteria</taxon>
        <taxon>Pseudomonadati</taxon>
        <taxon>Elusimicrobiota</taxon>
        <taxon>Elusimicrobia</taxon>
        <taxon>environmental samples</taxon>
    </lineage>
</organism>
<accession>A0A650F3V5</accession>
<reference evidence="2" key="1">
    <citation type="journal article" date="2020" name="J. ISSAAS">
        <title>Lactobacilli and other gastrointestinal microbiota of Peromyscus leucopus, reservoir host for agents of Lyme disease and other zoonoses in North America.</title>
        <authorList>
            <person name="Milovic A."/>
            <person name="Bassam K."/>
            <person name="Shao H."/>
            <person name="Chatzistamou I."/>
            <person name="Tufts D.M."/>
            <person name="Diuk-Wasser M."/>
            <person name="Barbour A.G."/>
        </authorList>
    </citation>
    <scope>NUCLEOTIDE SEQUENCE</scope>
    <source>
        <strain evidence="2">LL30</strain>
    </source>
</reference>
<feature type="region of interest" description="Disordered" evidence="1">
    <location>
        <begin position="172"/>
        <end position="242"/>
    </location>
</feature>
<evidence type="ECO:0000313" key="2">
    <source>
        <dbReference type="EMBL" id="QGT50635.1"/>
    </source>
</evidence>
<dbReference type="AlphaFoldDB" id="A0A650F3V5"/>
<sequence>MSKKQTNELEQIFGREALTALARPYAAPCAQLQLFDGFEEQKTERKGKQKWDFQDEMLAQFLARGYSQTEAYRLSHPEAKTQNLKTLYPNASRACKRSNVVARVEHIRKKLEERALMSTTEYFSILNEMARGSSKDGGKAAALKMIGQIKGVFQADKGLPGSPAAPIVVRFEGEEPEEAPRPKREGNGSTPRLNRETGYIGKNPASEMEINRGGTNPRYRVGESGESGPVNELDCGSGGAPGGTMTANDNCWTLKQVQGDGSKVSASVQHDGFNGKCGGEN</sequence>
<name>A0A650F3V5_9BACT</name>
<dbReference type="EMBL" id="MN577571">
    <property type="protein sequence ID" value="QGT50635.1"/>
    <property type="molecule type" value="Genomic_DNA"/>
</dbReference>
<gene>
    <name evidence="2" type="ORF">Elusimicrob1349_1050</name>
</gene>